<protein>
    <submittedName>
        <fullName evidence="1">Uncharacterized protein</fullName>
    </submittedName>
</protein>
<dbReference type="Gene3D" id="3.40.50.1860">
    <property type="match status" value="1"/>
</dbReference>
<dbReference type="SUPFAM" id="SSF53681">
    <property type="entry name" value="Aspartate/glutamate racemase"/>
    <property type="match status" value="1"/>
</dbReference>
<keyword evidence="2" id="KW-1185">Reference proteome</keyword>
<evidence type="ECO:0000313" key="2">
    <source>
        <dbReference type="Proteomes" id="UP001391051"/>
    </source>
</evidence>
<dbReference type="EMBL" id="JAQQWE010000008">
    <property type="protein sequence ID" value="KAK7943549.1"/>
    <property type="molecule type" value="Genomic_DNA"/>
</dbReference>
<proteinExistence type="predicted"/>
<organism evidence="1 2">
    <name type="scientific">Apiospora aurea</name>
    <dbReference type="NCBI Taxonomy" id="335848"/>
    <lineage>
        <taxon>Eukaryota</taxon>
        <taxon>Fungi</taxon>
        <taxon>Dikarya</taxon>
        <taxon>Ascomycota</taxon>
        <taxon>Pezizomycotina</taxon>
        <taxon>Sordariomycetes</taxon>
        <taxon>Xylariomycetidae</taxon>
        <taxon>Amphisphaeriales</taxon>
        <taxon>Apiosporaceae</taxon>
        <taxon>Apiospora</taxon>
    </lineage>
</organism>
<gene>
    <name evidence="1" type="ORF">PG986_012662</name>
</gene>
<dbReference type="InterPro" id="IPR001920">
    <property type="entry name" value="Asp/Glu_race"/>
</dbReference>
<accession>A0ABR1Q0M0</accession>
<dbReference type="Proteomes" id="UP001391051">
    <property type="component" value="Unassembled WGS sequence"/>
</dbReference>
<dbReference type="GeneID" id="92081946"/>
<evidence type="ECO:0000313" key="1">
    <source>
        <dbReference type="EMBL" id="KAK7943549.1"/>
    </source>
</evidence>
<sequence length="131" mass="13706">MQEHPARWRISSTPFGSARVAALRRDGGCDETGRLLKEAAPVAALQRAGAETVVLGTKTMYSKSQGIEAASNLPPLHVADPTAERIVRTGSRAVGLLGTGLPWSESSFYRGAPARPIRARGRGAGRSGAGL</sequence>
<reference evidence="1 2" key="1">
    <citation type="submission" date="2023-01" db="EMBL/GenBank/DDBJ databases">
        <title>Analysis of 21 Apiospora genomes using comparative genomics revels a genus with tremendous synthesis potential of carbohydrate active enzymes and secondary metabolites.</title>
        <authorList>
            <person name="Sorensen T."/>
        </authorList>
    </citation>
    <scope>NUCLEOTIDE SEQUENCE [LARGE SCALE GENOMIC DNA]</scope>
    <source>
        <strain evidence="1 2">CBS 24483</strain>
    </source>
</reference>
<comment type="caution">
    <text evidence="1">The sequence shown here is derived from an EMBL/GenBank/DDBJ whole genome shotgun (WGS) entry which is preliminary data.</text>
</comment>
<name>A0ABR1Q0M0_9PEZI</name>
<dbReference type="RefSeq" id="XP_066695580.1">
    <property type="nucleotide sequence ID" value="XM_066848884.1"/>
</dbReference>